<dbReference type="PANTHER" id="PTHR10605">
    <property type="entry name" value="HEPARAN SULFATE SULFOTRANSFERASE"/>
    <property type="match status" value="1"/>
</dbReference>
<dbReference type="AlphaFoldDB" id="A0AAE3KM90"/>
<organism evidence="4 5">
    <name type="scientific">Limnofasciculus baicalensis BBK-W-15</name>
    <dbReference type="NCBI Taxonomy" id="2699891"/>
    <lineage>
        <taxon>Bacteria</taxon>
        <taxon>Bacillati</taxon>
        <taxon>Cyanobacteriota</taxon>
        <taxon>Cyanophyceae</taxon>
        <taxon>Coleofasciculales</taxon>
        <taxon>Coleofasciculaceae</taxon>
        <taxon>Limnofasciculus</taxon>
        <taxon>Limnofasciculus baicalensis</taxon>
    </lineage>
</organism>
<evidence type="ECO:0000256" key="1">
    <source>
        <dbReference type="ARBA" id="ARBA00022679"/>
    </source>
</evidence>
<dbReference type="SUPFAM" id="SSF52540">
    <property type="entry name" value="P-loop containing nucleoside triphosphate hydrolases"/>
    <property type="match status" value="1"/>
</dbReference>
<gene>
    <name evidence="4" type="ORF">NJ959_02915</name>
</gene>
<dbReference type="InterPro" id="IPR037359">
    <property type="entry name" value="NST/OST"/>
</dbReference>
<evidence type="ECO:0000313" key="5">
    <source>
        <dbReference type="Proteomes" id="UP001204953"/>
    </source>
</evidence>
<dbReference type="InterPro" id="IPR027417">
    <property type="entry name" value="P-loop_NTPase"/>
</dbReference>
<keyword evidence="5" id="KW-1185">Reference proteome</keyword>
<dbReference type="PANTHER" id="PTHR10605:SF56">
    <property type="entry name" value="BIFUNCTIONAL HEPARAN SULFATE N-DEACETYLASE_N-SULFOTRANSFERASE"/>
    <property type="match status" value="1"/>
</dbReference>
<protein>
    <submittedName>
        <fullName evidence="4">Sulfotransferase domain-containing protein</fullName>
    </submittedName>
</protein>
<dbReference type="InterPro" id="IPR000863">
    <property type="entry name" value="Sulfotransferase_dom"/>
</dbReference>
<dbReference type="RefSeq" id="WP_254010238.1">
    <property type="nucleotide sequence ID" value="NZ_JAMZMM010000014.1"/>
</dbReference>
<proteinExistence type="predicted"/>
<evidence type="ECO:0000259" key="3">
    <source>
        <dbReference type="Pfam" id="PF00685"/>
    </source>
</evidence>
<keyword evidence="1" id="KW-0808">Transferase</keyword>
<evidence type="ECO:0000313" key="4">
    <source>
        <dbReference type="EMBL" id="MCP2727423.1"/>
    </source>
</evidence>
<reference evidence="4" key="1">
    <citation type="submission" date="2022-06" db="EMBL/GenBank/DDBJ databases">
        <title>New cyanobacteria of genus Symplocastrum in benthos of Lake Baikal.</title>
        <authorList>
            <person name="Sorokovikova E."/>
            <person name="Tikhonova I."/>
            <person name="Krasnopeev A."/>
            <person name="Evseev P."/>
            <person name="Gladkikh A."/>
            <person name="Belykh O."/>
        </authorList>
    </citation>
    <scope>NUCLEOTIDE SEQUENCE</scope>
    <source>
        <strain evidence="4">BBK-W-15</strain>
    </source>
</reference>
<sequence length="270" mass="32218">MIKQLIKKIAYPMIKSRPDFLIIGTQKGGSTSLYRYLSQHRQIFKNNSWKEIQYFDRTDNYSKGFGWYLGNFPSKVDKQDKLTCDASPSYIYFENIPKLIKQDLGEIKMIAILRNPVSRAYSAWHMYHSFGDNPHKHLREITDPRDFADAINQELDGNFQNVKYPYDYINRGEYVNQLENYYNYFNKDSLLVLNFDLFKQDLDGMLNSVCDFLNIERFDRAVLDEFKIKKHNVGKYDKSTADEEVMEPLKDYFNPFNEKLYHLLGERYNW</sequence>
<keyword evidence="2" id="KW-0325">Glycoprotein</keyword>
<dbReference type="Gene3D" id="3.40.50.300">
    <property type="entry name" value="P-loop containing nucleotide triphosphate hydrolases"/>
    <property type="match status" value="1"/>
</dbReference>
<evidence type="ECO:0000256" key="2">
    <source>
        <dbReference type="ARBA" id="ARBA00023180"/>
    </source>
</evidence>
<accession>A0AAE3KM90</accession>
<dbReference type="GO" id="GO:0008146">
    <property type="term" value="F:sulfotransferase activity"/>
    <property type="evidence" value="ECO:0007669"/>
    <property type="project" value="InterPro"/>
</dbReference>
<name>A0AAE3KM90_9CYAN</name>
<dbReference type="Pfam" id="PF00685">
    <property type="entry name" value="Sulfotransfer_1"/>
    <property type="match status" value="1"/>
</dbReference>
<dbReference type="Proteomes" id="UP001204953">
    <property type="component" value="Unassembled WGS sequence"/>
</dbReference>
<comment type="caution">
    <text evidence="4">The sequence shown here is derived from an EMBL/GenBank/DDBJ whole genome shotgun (WGS) entry which is preliminary data.</text>
</comment>
<feature type="domain" description="Sulfotransferase" evidence="3">
    <location>
        <begin position="18"/>
        <end position="220"/>
    </location>
</feature>
<dbReference type="EMBL" id="JAMZMM010000014">
    <property type="protein sequence ID" value="MCP2727423.1"/>
    <property type="molecule type" value="Genomic_DNA"/>
</dbReference>